<dbReference type="Gene3D" id="3.40.50.1010">
    <property type="entry name" value="5'-nuclease"/>
    <property type="match status" value="1"/>
</dbReference>
<sequence>MESQTDSDVSMEFDYSSGSDDNSSHSHPREAVGAYEMRAGYQSDEGCIYVFDTCFILEADEWRKFPQMLQKHLLIIPKIVLMELQCHSRDGSKPAKSVIDMLENSSGGSRANERPQSGNFRRQISDAGSPETAHGCTTGIRLQRSKEKDKNVLSAARNNDDHILSCACFFRRRHKPRTFLVTLDSILELKAHAEGVETLSSLP</sequence>
<feature type="domain" description="PIN" evidence="2">
    <location>
        <begin position="49"/>
        <end position="200"/>
    </location>
</feature>
<evidence type="ECO:0000313" key="3">
    <source>
        <dbReference type="EMBL" id="CCC46436.1"/>
    </source>
</evidence>
<dbReference type="SUPFAM" id="SSF88723">
    <property type="entry name" value="PIN domain-like"/>
    <property type="match status" value="1"/>
</dbReference>
<name>G0TR72_TRYVY</name>
<dbReference type="InterPro" id="IPR029060">
    <property type="entry name" value="PIN-like_dom_sf"/>
</dbReference>
<feature type="region of interest" description="Disordered" evidence="1">
    <location>
        <begin position="103"/>
        <end position="138"/>
    </location>
</feature>
<feature type="compositionally biased region" description="Polar residues" evidence="1">
    <location>
        <begin position="103"/>
        <end position="122"/>
    </location>
</feature>
<feature type="region of interest" description="Disordered" evidence="1">
    <location>
        <begin position="1"/>
        <end position="28"/>
    </location>
</feature>
<reference evidence="3" key="1">
    <citation type="journal article" date="2012" name="Proc. Natl. Acad. Sci. U.S.A.">
        <title>Antigenic diversity is generated by distinct evolutionary mechanisms in African trypanosome species.</title>
        <authorList>
            <person name="Jackson A.P."/>
            <person name="Berry A."/>
            <person name="Aslett M."/>
            <person name="Allison H.C."/>
            <person name="Burton P."/>
            <person name="Vavrova-Anderson J."/>
            <person name="Brown R."/>
            <person name="Browne H."/>
            <person name="Corton N."/>
            <person name="Hauser H."/>
            <person name="Gamble J."/>
            <person name="Gilderthorp R."/>
            <person name="Marcello L."/>
            <person name="McQuillan J."/>
            <person name="Otto T.D."/>
            <person name="Quail M.A."/>
            <person name="Sanders M.J."/>
            <person name="van Tonder A."/>
            <person name="Ginger M.L."/>
            <person name="Field M.C."/>
            <person name="Barry J.D."/>
            <person name="Hertz-Fowler C."/>
            <person name="Berriman M."/>
        </authorList>
    </citation>
    <scope>NUCLEOTIDE SEQUENCE</scope>
    <source>
        <strain evidence="3">Y486</strain>
    </source>
</reference>
<dbReference type="EMBL" id="HE573017">
    <property type="protein sequence ID" value="CCC46436.1"/>
    <property type="molecule type" value="Genomic_DNA"/>
</dbReference>
<organism evidence="3">
    <name type="scientific">Trypanosoma vivax (strain Y486)</name>
    <dbReference type="NCBI Taxonomy" id="1055687"/>
    <lineage>
        <taxon>Eukaryota</taxon>
        <taxon>Discoba</taxon>
        <taxon>Euglenozoa</taxon>
        <taxon>Kinetoplastea</taxon>
        <taxon>Metakinetoplastina</taxon>
        <taxon>Trypanosomatida</taxon>
        <taxon>Trypanosomatidae</taxon>
        <taxon>Trypanosoma</taxon>
        <taxon>Duttonella</taxon>
    </lineage>
</organism>
<dbReference type="OMA" id="LMELQCH"/>
<proteinExistence type="predicted"/>
<dbReference type="Pfam" id="PF13638">
    <property type="entry name" value="PIN_4"/>
    <property type="match status" value="1"/>
</dbReference>
<protein>
    <recommendedName>
        <fullName evidence="2">PIN domain-containing protein</fullName>
    </recommendedName>
</protein>
<dbReference type="VEuPathDB" id="TriTrypDB:TvY486_0100840"/>
<dbReference type="InterPro" id="IPR002716">
    <property type="entry name" value="PIN_dom"/>
</dbReference>
<accession>G0TR72</accession>
<dbReference type="AlphaFoldDB" id="G0TR72"/>
<evidence type="ECO:0000256" key="1">
    <source>
        <dbReference type="SAM" id="MobiDB-lite"/>
    </source>
</evidence>
<evidence type="ECO:0000259" key="2">
    <source>
        <dbReference type="Pfam" id="PF13638"/>
    </source>
</evidence>
<gene>
    <name evidence="3" type="ORF">TVY486_0100840</name>
</gene>